<organism evidence="1 2">
    <name type="scientific">Leucogyrophana mollusca</name>
    <dbReference type="NCBI Taxonomy" id="85980"/>
    <lineage>
        <taxon>Eukaryota</taxon>
        <taxon>Fungi</taxon>
        <taxon>Dikarya</taxon>
        <taxon>Basidiomycota</taxon>
        <taxon>Agaricomycotina</taxon>
        <taxon>Agaricomycetes</taxon>
        <taxon>Agaricomycetidae</taxon>
        <taxon>Boletales</taxon>
        <taxon>Boletales incertae sedis</taxon>
        <taxon>Leucogyrophana</taxon>
    </lineage>
</organism>
<gene>
    <name evidence="1" type="ORF">BV22DRAFT_881651</name>
</gene>
<name>A0ACB8B0I6_9AGAM</name>
<evidence type="ECO:0000313" key="1">
    <source>
        <dbReference type="EMBL" id="KAH7919062.1"/>
    </source>
</evidence>
<dbReference type="EMBL" id="MU266699">
    <property type="protein sequence ID" value="KAH7919062.1"/>
    <property type="molecule type" value="Genomic_DNA"/>
</dbReference>
<comment type="caution">
    <text evidence="1">The sequence shown here is derived from an EMBL/GenBank/DDBJ whole genome shotgun (WGS) entry which is preliminary data.</text>
</comment>
<proteinExistence type="predicted"/>
<protein>
    <submittedName>
        <fullName evidence="1">Uncharacterized protein</fullName>
    </submittedName>
</protein>
<reference evidence="1" key="1">
    <citation type="journal article" date="2021" name="New Phytol.">
        <title>Evolutionary innovations through gain and loss of genes in the ectomycorrhizal Boletales.</title>
        <authorList>
            <person name="Wu G."/>
            <person name="Miyauchi S."/>
            <person name="Morin E."/>
            <person name="Kuo A."/>
            <person name="Drula E."/>
            <person name="Varga T."/>
            <person name="Kohler A."/>
            <person name="Feng B."/>
            <person name="Cao Y."/>
            <person name="Lipzen A."/>
            <person name="Daum C."/>
            <person name="Hundley H."/>
            <person name="Pangilinan J."/>
            <person name="Johnson J."/>
            <person name="Barry K."/>
            <person name="LaButti K."/>
            <person name="Ng V."/>
            <person name="Ahrendt S."/>
            <person name="Min B."/>
            <person name="Choi I.G."/>
            <person name="Park H."/>
            <person name="Plett J.M."/>
            <person name="Magnuson J."/>
            <person name="Spatafora J.W."/>
            <person name="Nagy L.G."/>
            <person name="Henrissat B."/>
            <person name="Grigoriev I.V."/>
            <person name="Yang Z.L."/>
            <person name="Xu J."/>
            <person name="Martin F.M."/>
        </authorList>
    </citation>
    <scope>NUCLEOTIDE SEQUENCE</scope>
    <source>
        <strain evidence="1">KUC20120723A-06</strain>
    </source>
</reference>
<accession>A0ACB8B0I6</accession>
<sequence>MVTLTQVALAAFLLGTVAARKYDYSITVYDEANYGGHSKRHPGSLEWTFWTEHCDCVDFGDEFSNGKLKSFRFNADHDVYLSLRQHRHCHGVEVGVCPFRC</sequence>
<evidence type="ECO:0000313" key="2">
    <source>
        <dbReference type="Proteomes" id="UP000790709"/>
    </source>
</evidence>
<dbReference type="Proteomes" id="UP000790709">
    <property type="component" value="Unassembled WGS sequence"/>
</dbReference>
<keyword evidence="2" id="KW-1185">Reference proteome</keyword>